<dbReference type="GO" id="GO:0005524">
    <property type="term" value="F:ATP binding"/>
    <property type="evidence" value="ECO:0007669"/>
    <property type="project" value="UniProtKB-KW"/>
</dbReference>
<dbReference type="Pfam" id="PF02374">
    <property type="entry name" value="ArsA_ATPase"/>
    <property type="match status" value="1"/>
</dbReference>
<dbReference type="OrthoDB" id="9780677at2"/>
<feature type="domain" description="ArsA HSP20-like" evidence="3">
    <location>
        <begin position="339"/>
        <end position="400"/>
    </location>
</feature>
<protein>
    <submittedName>
        <fullName evidence="4">Arsenite efflux ATP-binding protein ArsA</fullName>
    </submittedName>
</protein>
<dbReference type="InterPro" id="IPR016300">
    <property type="entry name" value="ATPase_ArsA/GET3"/>
</dbReference>
<dbReference type="PANTHER" id="PTHR10803">
    <property type="entry name" value="ARSENICAL PUMP-DRIVING ATPASE ARSENITE-TRANSLOCATING ATPASE"/>
    <property type="match status" value="1"/>
</dbReference>
<evidence type="ECO:0000259" key="2">
    <source>
        <dbReference type="Pfam" id="PF02374"/>
    </source>
</evidence>
<evidence type="ECO:0000313" key="5">
    <source>
        <dbReference type="Proteomes" id="UP000198280"/>
    </source>
</evidence>
<dbReference type="Pfam" id="PF17886">
    <property type="entry name" value="ArsA_HSP20"/>
    <property type="match status" value="1"/>
</dbReference>
<dbReference type="InterPro" id="IPR025723">
    <property type="entry name" value="ArsA/GET3_ATPase-like"/>
</dbReference>
<accession>A0A238ZPC6</accession>
<organism evidence="4 5">
    <name type="scientific">Actinacidiphila glaucinigra</name>
    <dbReference type="NCBI Taxonomy" id="235986"/>
    <lineage>
        <taxon>Bacteria</taxon>
        <taxon>Bacillati</taxon>
        <taxon>Actinomycetota</taxon>
        <taxon>Actinomycetes</taxon>
        <taxon>Kitasatosporales</taxon>
        <taxon>Streptomycetaceae</taxon>
        <taxon>Actinacidiphila</taxon>
    </lineage>
</organism>
<dbReference type="InterPro" id="IPR027417">
    <property type="entry name" value="P-loop_NTPase"/>
</dbReference>
<dbReference type="InterPro" id="IPR008978">
    <property type="entry name" value="HSP20-like_chaperone"/>
</dbReference>
<evidence type="ECO:0000313" key="4">
    <source>
        <dbReference type="EMBL" id="SNR85225.1"/>
    </source>
</evidence>
<comment type="similarity">
    <text evidence="1">Belongs to the arsA ATPase family.</text>
</comment>
<evidence type="ECO:0000256" key="1">
    <source>
        <dbReference type="ARBA" id="ARBA00011040"/>
    </source>
</evidence>
<dbReference type="RefSeq" id="WP_089221866.1">
    <property type="nucleotide sequence ID" value="NZ_FZOF01000001.1"/>
</dbReference>
<dbReference type="Proteomes" id="UP000198280">
    <property type="component" value="Unassembled WGS sequence"/>
</dbReference>
<reference evidence="4 5" key="1">
    <citation type="submission" date="2017-06" db="EMBL/GenBank/DDBJ databases">
        <authorList>
            <person name="Kim H.J."/>
            <person name="Triplett B.A."/>
        </authorList>
    </citation>
    <scope>NUCLEOTIDE SEQUENCE [LARGE SCALE GENOMIC DNA]</scope>
    <source>
        <strain evidence="4 5">CGMCC 4.1858</strain>
    </source>
</reference>
<dbReference type="Gene3D" id="2.60.40.790">
    <property type="match status" value="1"/>
</dbReference>
<dbReference type="SUPFAM" id="SSF52540">
    <property type="entry name" value="P-loop containing nucleoside triphosphate hydrolases"/>
    <property type="match status" value="1"/>
</dbReference>
<feature type="domain" description="ArsA/GET3 Anion-transporting ATPase-like" evidence="2">
    <location>
        <begin position="1"/>
        <end position="313"/>
    </location>
</feature>
<dbReference type="PANTHER" id="PTHR10803:SF3">
    <property type="entry name" value="ATPASE GET3"/>
    <property type="match status" value="1"/>
</dbReference>
<proteinExistence type="inferred from homology"/>
<keyword evidence="4" id="KW-0547">Nucleotide-binding</keyword>
<dbReference type="Gene3D" id="3.40.50.300">
    <property type="entry name" value="P-loop containing nucleotide triphosphate hydrolases"/>
    <property type="match status" value="1"/>
</dbReference>
<keyword evidence="5" id="KW-1185">Reference proteome</keyword>
<dbReference type="GO" id="GO:0016887">
    <property type="term" value="F:ATP hydrolysis activity"/>
    <property type="evidence" value="ECO:0007669"/>
    <property type="project" value="InterPro"/>
</dbReference>
<gene>
    <name evidence="4" type="ORF">SAMN05216252_101453</name>
</gene>
<sequence length="409" mass="42752">MRTLLVTGTGGAGRTTVAAATAVAAATPGRRVLLLSADRDASLDRVLGPVPVPAGGDGPRADEGAAPPCAPVPSVPGLWAARIDAAAAFRADAAAVQQRLGSLLDLLGAAPLDPEELTELPGADAFALLRALRDTAADWDLVVVDLPPVHDALAALALPAQLRRYIARLVPRERQAARALRPVLAQLAGVPAPGAWAYEAAARADRELAAAQAVIEDAATTVRLVVAPGAHAADAVRRARAGLALYGHRLEAVVANRLLPDGSPDPWLAELAGQRRKEVRALRAELAGTTTALHELPHLGREPRGAEDLARLAARPPADAPEGPAAPPWTTEDRLAAEGHFLWRLPLPGATRDTVDLVRRGDELVVDAEGYRRILPLPSALRRCTVAGAALRDGALQVRFAPDPGLWPR</sequence>
<keyword evidence="4" id="KW-0067">ATP-binding</keyword>
<evidence type="ECO:0000259" key="3">
    <source>
        <dbReference type="Pfam" id="PF17886"/>
    </source>
</evidence>
<name>A0A238ZPC6_9ACTN</name>
<dbReference type="AlphaFoldDB" id="A0A238ZPC6"/>
<dbReference type="EMBL" id="FZOF01000001">
    <property type="protein sequence ID" value="SNR85225.1"/>
    <property type="molecule type" value="Genomic_DNA"/>
</dbReference>
<dbReference type="InterPro" id="IPR040612">
    <property type="entry name" value="ArsA_HSP20-like"/>
</dbReference>